<dbReference type="InterPro" id="IPR001214">
    <property type="entry name" value="SET_dom"/>
</dbReference>
<comment type="caution">
    <text evidence="2">The sequence shown here is derived from an EMBL/GenBank/DDBJ whole genome shotgun (WGS) entry which is preliminary data.</text>
</comment>
<dbReference type="RefSeq" id="WP_114429932.1">
    <property type="nucleotide sequence ID" value="NZ_QPJM01000005.1"/>
</dbReference>
<dbReference type="CDD" id="cd08161">
    <property type="entry name" value="SET"/>
    <property type="match status" value="1"/>
</dbReference>
<dbReference type="Pfam" id="PF00856">
    <property type="entry name" value="SET"/>
    <property type="match status" value="1"/>
</dbReference>
<dbReference type="AlphaFoldDB" id="A0A368YTL1"/>
<protein>
    <submittedName>
        <fullName evidence="2">SET domain-containing protein</fullName>
    </submittedName>
</protein>
<evidence type="ECO:0000313" key="2">
    <source>
        <dbReference type="EMBL" id="RCW83523.1"/>
    </source>
</evidence>
<evidence type="ECO:0000259" key="1">
    <source>
        <dbReference type="SMART" id="SM00317"/>
    </source>
</evidence>
<keyword evidence="3" id="KW-1185">Reference proteome</keyword>
<proteinExistence type="predicted"/>
<accession>A0A368YTL1</accession>
<evidence type="ECO:0000313" key="3">
    <source>
        <dbReference type="Proteomes" id="UP000253324"/>
    </source>
</evidence>
<feature type="domain" description="SET" evidence="1">
    <location>
        <begin position="26"/>
        <end position="134"/>
    </location>
</feature>
<reference evidence="2 3" key="1">
    <citation type="submission" date="2018-07" db="EMBL/GenBank/DDBJ databases">
        <title>Genomic Encyclopedia of Type Strains, Phase III (KMG-III): the genomes of soil and plant-associated and newly described type strains.</title>
        <authorList>
            <person name="Whitman W."/>
        </authorList>
    </citation>
    <scope>NUCLEOTIDE SEQUENCE [LARGE SCALE GENOMIC DNA]</scope>
    <source>
        <strain evidence="2 3">31-25a</strain>
    </source>
</reference>
<dbReference type="OrthoDB" id="9790349at2"/>
<name>A0A368YTL1_9HYPH</name>
<dbReference type="Proteomes" id="UP000253324">
    <property type="component" value="Unassembled WGS sequence"/>
</dbReference>
<dbReference type="InterPro" id="IPR046341">
    <property type="entry name" value="SET_dom_sf"/>
</dbReference>
<gene>
    <name evidence="2" type="ORF">C7476_10516</name>
</gene>
<dbReference type="Gene3D" id="2.170.270.10">
    <property type="entry name" value="SET domain"/>
    <property type="match status" value="1"/>
</dbReference>
<organism evidence="2 3">
    <name type="scientific">Phyllobacterium bourgognense</name>
    <dbReference type="NCBI Taxonomy" id="314236"/>
    <lineage>
        <taxon>Bacteria</taxon>
        <taxon>Pseudomonadati</taxon>
        <taxon>Pseudomonadota</taxon>
        <taxon>Alphaproteobacteria</taxon>
        <taxon>Hyphomicrobiales</taxon>
        <taxon>Phyllobacteriaceae</taxon>
        <taxon>Phyllobacterium</taxon>
    </lineage>
</organism>
<dbReference type="EMBL" id="QPJM01000005">
    <property type="protein sequence ID" value="RCW83523.1"/>
    <property type="molecule type" value="Genomic_DNA"/>
</dbReference>
<sequence length="147" mass="16453">MMMIKATIDTCAGIFLNGEALIETIPDTYLAPSKTQGRGLHTYRAWAKDEVLCVLDGQVVEANRYPVLLTEMEWNALPGEMLLVRPLRTSYGFINHSFDPNLEIGADYRTISAIRAIAAGDELKLNYAAQPVPEGYLERNDTDFLRD</sequence>
<dbReference type="SMART" id="SM00317">
    <property type="entry name" value="SET"/>
    <property type="match status" value="1"/>
</dbReference>
<dbReference type="SUPFAM" id="SSF82199">
    <property type="entry name" value="SET domain"/>
    <property type="match status" value="1"/>
</dbReference>